<dbReference type="Proteomes" id="UP000644115">
    <property type="component" value="Unassembled WGS sequence"/>
</dbReference>
<name>A0A923SKX2_9FIRM</name>
<organism evidence="8 9">
    <name type="scientific">Lentihominibacter faecis</name>
    <dbReference type="NCBI Taxonomy" id="2764712"/>
    <lineage>
        <taxon>Bacteria</taxon>
        <taxon>Bacillati</taxon>
        <taxon>Bacillota</taxon>
        <taxon>Clostridia</taxon>
        <taxon>Peptostreptococcales</taxon>
        <taxon>Anaerovoracaceae</taxon>
        <taxon>Lentihominibacter</taxon>
    </lineage>
</organism>
<comment type="caution">
    <text evidence="8">The sequence shown here is derived from an EMBL/GenBank/DDBJ whole genome shotgun (WGS) entry which is preliminary data.</text>
</comment>
<evidence type="ECO:0000256" key="4">
    <source>
        <dbReference type="ARBA" id="ARBA00022884"/>
    </source>
</evidence>
<dbReference type="PANTHER" id="PTHR38007">
    <property type="entry name" value="CRISPR SYSTEM CMS PROTEIN CSM5"/>
    <property type="match status" value="1"/>
</dbReference>
<reference evidence="8" key="1">
    <citation type="submission" date="2020-08" db="EMBL/GenBank/DDBJ databases">
        <authorList>
            <person name="Liu C."/>
            <person name="Sun Q."/>
        </authorList>
    </citation>
    <scope>NUCLEOTIDE SEQUENCE</scope>
    <source>
        <strain evidence="8">BX16</strain>
    </source>
</reference>
<feature type="domain" description="CRISPR type III-associated protein" evidence="7">
    <location>
        <begin position="12"/>
        <end position="250"/>
    </location>
</feature>
<dbReference type="AlphaFoldDB" id="A0A923SKX2"/>
<dbReference type="InterPro" id="IPR010173">
    <property type="entry name" value="CRISPR-assoc_Csm5"/>
</dbReference>
<evidence type="ECO:0000256" key="3">
    <source>
        <dbReference type="ARBA" id="ARBA00016113"/>
    </source>
</evidence>
<dbReference type="GO" id="GO:0003723">
    <property type="term" value="F:RNA binding"/>
    <property type="evidence" value="ECO:0007669"/>
    <property type="project" value="UniProtKB-KW"/>
</dbReference>
<evidence type="ECO:0000256" key="1">
    <source>
        <dbReference type="ARBA" id="ARBA00003088"/>
    </source>
</evidence>
<protein>
    <recommendedName>
        <fullName evidence="3">CRISPR system Cms protein Csm5</fullName>
    </recommendedName>
    <alternativeName>
        <fullName evidence="6">CRISPR type III A-associated protein Csm5</fullName>
    </alternativeName>
</protein>
<dbReference type="InterPro" id="IPR005537">
    <property type="entry name" value="RAMP_III_fam"/>
</dbReference>
<proteinExistence type="inferred from homology"/>
<evidence type="ECO:0000256" key="6">
    <source>
        <dbReference type="ARBA" id="ARBA00031720"/>
    </source>
</evidence>
<accession>A0A923SKX2</accession>
<sequence length="368" mass="42509">MRQFLHRHKIVLNTLGPVFIGDGRELVKREYVLNKRERKVTVIDQSKFFQYLTQMKKLESYEQYILRKSGSLQSWMYEERISFQDMKTFAAYEYSCGDVAELNTMKNILTFIKDPYGMPYIPGSSLKGAVRTVLLGSDILRHHEKYSHAADYFSQRTSFDRSNMREIDREIKRAEEIRFCTKKKDEKNQTVNDIMNGLHIGDSKPLSLDDLTLCQKIDVHVDGCEKDLPILRECIKPGTRLEFNITIDDTECPLTIEQIRSSINVFLQGYNKLFLEKFQEETPYVKDVIYLGGGAGFATKTVLHDLLKNSKTRSKTIGSILNLKLPRKAQMEHKHDLDYKAGVSPHTCKLTEYEGGLYQMGACSIEII</sequence>
<gene>
    <name evidence="8" type="primary">csm5</name>
    <name evidence="8" type="ORF">H8876_01070</name>
</gene>
<dbReference type="EMBL" id="JACRWC010000021">
    <property type="protein sequence ID" value="MBC5998613.1"/>
    <property type="molecule type" value="Genomic_DNA"/>
</dbReference>
<dbReference type="GO" id="GO:0051607">
    <property type="term" value="P:defense response to virus"/>
    <property type="evidence" value="ECO:0007669"/>
    <property type="project" value="UniProtKB-KW"/>
</dbReference>
<keyword evidence="9" id="KW-1185">Reference proteome</keyword>
<dbReference type="NCBIfam" id="TIGR01899">
    <property type="entry name" value="cas_TM1807_csm5"/>
    <property type="match status" value="1"/>
</dbReference>
<comment type="similarity">
    <text evidence="2">Belongs to the CRISPR-associated Csm5 family.</text>
</comment>
<dbReference type="Pfam" id="PF03787">
    <property type="entry name" value="RAMPs"/>
    <property type="match status" value="1"/>
</dbReference>
<comment type="function">
    <text evidence="1">This subunit might be involved in maturation of a crRNA intermediate to its mature form.</text>
</comment>
<evidence type="ECO:0000256" key="5">
    <source>
        <dbReference type="ARBA" id="ARBA00023118"/>
    </source>
</evidence>
<evidence type="ECO:0000313" key="9">
    <source>
        <dbReference type="Proteomes" id="UP000644115"/>
    </source>
</evidence>
<dbReference type="PANTHER" id="PTHR38007:SF1">
    <property type="entry name" value="CRISPR SYSTEM CMS PROTEIN CSM5"/>
    <property type="match status" value="1"/>
</dbReference>
<keyword evidence="5" id="KW-0051">Antiviral defense</keyword>
<dbReference type="RefSeq" id="WP_249286177.1">
    <property type="nucleotide sequence ID" value="NZ_JACRWC010000021.1"/>
</dbReference>
<keyword evidence="4" id="KW-0694">RNA-binding</keyword>
<evidence type="ECO:0000259" key="7">
    <source>
        <dbReference type="Pfam" id="PF03787"/>
    </source>
</evidence>
<evidence type="ECO:0000313" key="8">
    <source>
        <dbReference type="EMBL" id="MBC5998613.1"/>
    </source>
</evidence>
<evidence type="ECO:0000256" key="2">
    <source>
        <dbReference type="ARBA" id="ARBA00006680"/>
    </source>
</evidence>